<dbReference type="GO" id="GO:0008654">
    <property type="term" value="P:phospholipid biosynthetic process"/>
    <property type="evidence" value="ECO:0007669"/>
    <property type="project" value="TreeGrafter"/>
</dbReference>
<keyword evidence="1" id="KW-0472">Membrane</keyword>
<dbReference type="PANTHER" id="PTHR31605">
    <property type="entry name" value="GLYCEROL-3-PHOSPHATE O-ACYLTRANSFERASE 1"/>
    <property type="match status" value="1"/>
</dbReference>
<accession>R4Z0I7</accession>
<keyword evidence="3" id="KW-0808">Transferase</keyword>
<feature type="transmembrane region" description="Helical" evidence="1">
    <location>
        <begin position="264"/>
        <end position="283"/>
    </location>
</feature>
<evidence type="ECO:0000313" key="3">
    <source>
        <dbReference type="EMBL" id="CCM64419.1"/>
    </source>
</evidence>
<name>R4Z0I7_9ACTN</name>
<evidence type="ECO:0000256" key="1">
    <source>
        <dbReference type="SAM" id="Phobius"/>
    </source>
</evidence>
<dbReference type="EMBL" id="CANL01000034">
    <property type="protein sequence ID" value="CCM64419.1"/>
    <property type="molecule type" value="Genomic_DNA"/>
</dbReference>
<dbReference type="Pfam" id="PF01553">
    <property type="entry name" value="Acyltransferase"/>
    <property type="match status" value="1"/>
</dbReference>
<keyword evidence="1" id="KW-1133">Transmembrane helix</keyword>
<gene>
    <name evidence="3" type="ORF">BN381_40033</name>
</gene>
<protein>
    <submittedName>
        <fullName evidence="3">Putative acyltransferase</fullName>
    </submittedName>
</protein>
<dbReference type="SMART" id="SM00563">
    <property type="entry name" value="PlsC"/>
    <property type="match status" value="1"/>
</dbReference>
<dbReference type="GO" id="GO:0016287">
    <property type="term" value="F:glycerone-phosphate O-acyltransferase activity"/>
    <property type="evidence" value="ECO:0007669"/>
    <property type="project" value="TreeGrafter"/>
</dbReference>
<dbReference type="AlphaFoldDB" id="R4Z0I7"/>
<dbReference type="HOGENOM" id="CLU_851760_0_0_11"/>
<dbReference type="GO" id="GO:0004366">
    <property type="term" value="F:glycerol-3-phosphate O-acyltransferase activity"/>
    <property type="evidence" value="ECO:0007669"/>
    <property type="project" value="TreeGrafter"/>
</dbReference>
<evidence type="ECO:0000313" key="4">
    <source>
        <dbReference type="Proteomes" id="UP000018291"/>
    </source>
</evidence>
<feature type="transmembrane region" description="Helical" evidence="1">
    <location>
        <begin position="295"/>
        <end position="315"/>
    </location>
</feature>
<keyword evidence="4" id="KW-1185">Reference proteome</keyword>
<proteinExistence type="predicted"/>
<organism evidence="3 4">
    <name type="scientific">Candidatus Neomicrothrix parvicella RN1</name>
    <dbReference type="NCBI Taxonomy" id="1229780"/>
    <lineage>
        <taxon>Bacteria</taxon>
        <taxon>Bacillati</taxon>
        <taxon>Actinomycetota</taxon>
        <taxon>Acidimicrobiia</taxon>
        <taxon>Acidimicrobiales</taxon>
        <taxon>Microthrixaceae</taxon>
        <taxon>Candidatus Neomicrothrix</taxon>
    </lineage>
</organism>
<dbReference type="STRING" id="1229780.BN381_40033"/>
<dbReference type="InterPro" id="IPR002123">
    <property type="entry name" value="Plipid/glycerol_acylTrfase"/>
</dbReference>
<dbReference type="SUPFAM" id="SSF69593">
    <property type="entry name" value="Glycerol-3-phosphate (1)-acyltransferase"/>
    <property type="match status" value="1"/>
</dbReference>
<reference evidence="3 4" key="1">
    <citation type="journal article" date="2013" name="ISME J.">
        <title>Metabolic model for the filamentous 'Candidatus Microthrix parvicella' based on genomic and metagenomic analyses.</title>
        <authorList>
            <person name="Jon McIlroy S."/>
            <person name="Kristiansen R."/>
            <person name="Albertsen M."/>
            <person name="Michael Karst S."/>
            <person name="Rossetti S."/>
            <person name="Lund Nielsen J."/>
            <person name="Tandoi V."/>
            <person name="James Seviour R."/>
            <person name="Nielsen P.H."/>
        </authorList>
    </citation>
    <scope>NUCLEOTIDE SEQUENCE [LARGE SCALE GENOMIC DNA]</scope>
    <source>
        <strain evidence="3 4">RN1</strain>
    </source>
</reference>
<feature type="domain" description="Phospholipid/glycerol acyltransferase" evidence="2">
    <location>
        <begin position="30"/>
        <end position="156"/>
    </location>
</feature>
<keyword evidence="3" id="KW-0012">Acyltransferase</keyword>
<feature type="transmembrane region" description="Helical" evidence="1">
    <location>
        <begin position="229"/>
        <end position="252"/>
    </location>
</feature>
<dbReference type="Proteomes" id="UP000018291">
    <property type="component" value="Unassembled WGS sequence"/>
</dbReference>
<evidence type="ECO:0000259" key="2">
    <source>
        <dbReference type="SMART" id="SM00563"/>
    </source>
</evidence>
<dbReference type="eggNOG" id="COG0204">
    <property type="taxonomic scope" value="Bacteria"/>
</dbReference>
<comment type="caution">
    <text evidence="3">The sequence shown here is derived from an EMBL/GenBank/DDBJ whole genome shotgun (WGS) entry which is preliminary data.</text>
</comment>
<keyword evidence="1" id="KW-0812">Transmembrane</keyword>
<dbReference type="PANTHER" id="PTHR31605:SF0">
    <property type="entry name" value="GLYCEROL-3-PHOSPHATE O-ACYLTRANSFERASE 1"/>
    <property type="match status" value="1"/>
</dbReference>
<dbReference type="InterPro" id="IPR052744">
    <property type="entry name" value="GPAT/DAPAT"/>
</dbReference>
<sequence length="326" mass="34132">MTLWARLAIGGFYRNVRVAGDPETLRDRPAVIAINHSNALGDIAVMIDVLPQFPRFLAASTWWRHAPVRLLFRLGRVLPVDRRGDRQTGDGNGHTFADCHDALAAGDHIAIFPEGKLNSGSALLPFRTGAARIALSAAANVGIPGVAIVPVAIAYEDRGRLGSDVVVRFGEPIAMDGWVAQAGANPVDTAHEVTQLLRERLAAAYQLGIAGIEATDAGTVDRNHRMAQLAVLAPAAAVGVVVNATAIAPIMLGARLVGDEGWQATAKGVGATVLVPVTWMVGGRLLAKRYGAARAAVLIAAGVGSGWVSIAWLGLLRELDEQPAVG</sequence>